<proteinExistence type="predicted"/>
<evidence type="ECO:0000313" key="2">
    <source>
        <dbReference type="Proteomes" id="UP000825935"/>
    </source>
</evidence>
<comment type="caution">
    <text evidence="1">The sequence shown here is derived from an EMBL/GenBank/DDBJ whole genome shotgun (WGS) entry which is preliminary data.</text>
</comment>
<accession>A0A8T2SYA8</accession>
<name>A0A8T2SYA8_CERRI</name>
<dbReference type="AlphaFoldDB" id="A0A8T2SYA8"/>
<organism evidence="1 2">
    <name type="scientific">Ceratopteris richardii</name>
    <name type="common">Triangle waterfern</name>
    <dbReference type="NCBI Taxonomy" id="49495"/>
    <lineage>
        <taxon>Eukaryota</taxon>
        <taxon>Viridiplantae</taxon>
        <taxon>Streptophyta</taxon>
        <taxon>Embryophyta</taxon>
        <taxon>Tracheophyta</taxon>
        <taxon>Polypodiopsida</taxon>
        <taxon>Polypodiidae</taxon>
        <taxon>Polypodiales</taxon>
        <taxon>Pteridineae</taxon>
        <taxon>Pteridaceae</taxon>
        <taxon>Parkerioideae</taxon>
        <taxon>Ceratopteris</taxon>
    </lineage>
</organism>
<reference evidence="1" key="1">
    <citation type="submission" date="2021-08" db="EMBL/GenBank/DDBJ databases">
        <title>WGS assembly of Ceratopteris richardii.</title>
        <authorList>
            <person name="Marchant D.B."/>
            <person name="Chen G."/>
            <person name="Jenkins J."/>
            <person name="Shu S."/>
            <person name="Leebens-Mack J."/>
            <person name="Grimwood J."/>
            <person name="Schmutz J."/>
            <person name="Soltis P."/>
            <person name="Soltis D."/>
            <person name="Chen Z.-H."/>
        </authorList>
    </citation>
    <scope>NUCLEOTIDE SEQUENCE</scope>
    <source>
        <strain evidence="1">Whitten #5841</strain>
        <tissue evidence="1">Leaf</tissue>
    </source>
</reference>
<keyword evidence="2" id="KW-1185">Reference proteome</keyword>
<dbReference type="Proteomes" id="UP000825935">
    <property type="component" value="Chromosome 16"/>
</dbReference>
<protein>
    <submittedName>
        <fullName evidence="1">Uncharacterized protein</fullName>
    </submittedName>
</protein>
<evidence type="ECO:0000313" key="1">
    <source>
        <dbReference type="EMBL" id="KAH7387510.1"/>
    </source>
</evidence>
<dbReference type="EMBL" id="CM035421">
    <property type="protein sequence ID" value="KAH7387510.1"/>
    <property type="molecule type" value="Genomic_DNA"/>
</dbReference>
<gene>
    <name evidence="1" type="ORF">KP509_16G026100</name>
</gene>
<sequence length="100" mass="11408">MRESVAWEANRYFIWFVSTRSNGRKTLTRKRYVERKRRGSSAPEDCQISKDRRSFQACIGGIHFGGLRKESDHEGSTAGSIKEGSALIELSLSGWRISLR</sequence>